<dbReference type="InterPro" id="IPR011989">
    <property type="entry name" value="ARM-like"/>
</dbReference>
<comment type="caution">
    <text evidence="1">The sequence shown here is derived from an EMBL/GenBank/DDBJ whole genome shotgun (WGS) entry which is preliminary data.</text>
</comment>
<sequence length="183" mass="20018">MSESLDEINKVLDSGSKQEKIKILESLNDTSDPKIINKIITLLDDPEIEVRGEVFSVLVLNENNISESLIKNLSSESKNVRGFSALVLANRKDSDAIPSIINLTNDSSSMVRSCALGALGYLKAAQASKVIHNCLSDSNLEVKKSAIKAVIDIGDKIPLKEINEISKEKDEELEKLLVLAKQN</sequence>
<dbReference type="AlphaFoldDB" id="A0A0F9KMJ8"/>
<protein>
    <recommendedName>
        <fullName evidence="2">HEAT repeat domain-containing protein</fullName>
    </recommendedName>
</protein>
<reference evidence="1" key="1">
    <citation type="journal article" date="2015" name="Nature">
        <title>Complex archaea that bridge the gap between prokaryotes and eukaryotes.</title>
        <authorList>
            <person name="Spang A."/>
            <person name="Saw J.H."/>
            <person name="Jorgensen S.L."/>
            <person name="Zaremba-Niedzwiedzka K."/>
            <person name="Martijn J."/>
            <person name="Lind A.E."/>
            <person name="van Eijk R."/>
            <person name="Schleper C."/>
            <person name="Guy L."/>
            <person name="Ettema T.J."/>
        </authorList>
    </citation>
    <scope>NUCLEOTIDE SEQUENCE</scope>
</reference>
<dbReference type="Pfam" id="PF13646">
    <property type="entry name" value="HEAT_2"/>
    <property type="match status" value="1"/>
</dbReference>
<proteinExistence type="predicted"/>
<organism evidence="1">
    <name type="scientific">marine sediment metagenome</name>
    <dbReference type="NCBI Taxonomy" id="412755"/>
    <lineage>
        <taxon>unclassified sequences</taxon>
        <taxon>metagenomes</taxon>
        <taxon>ecological metagenomes</taxon>
    </lineage>
</organism>
<dbReference type="GO" id="GO:0016491">
    <property type="term" value="F:oxidoreductase activity"/>
    <property type="evidence" value="ECO:0007669"/>
    <property type="project" value="TreeGrafter"/>
</dbReference>
<dbReference type="EMBL" id="LAZR01008883">
    <property type="protein sequence ID" value="KKM75991.1"/>
    <property type="molecule type" value="Genomic_DNA"/>
</dbReference>
<dbReference type="SUPFAM" id="SSF48371">
    <property type="entry name" value="ARM repeat"/>
    <property type="match status" value="1"/>
</dbReference>
<dbReference type="InterPro" id="IPR016024">
    <property type="entry name" value="ARM-type_fold"/>
</dbReference>
<gene>
    <name evidence="1" type="ORF">LCGC14_1384670</name>
</gene>
<accession>A0A0F9KMJ8</accession>
<name>A0A0F9KMJ8_9ZZZZ</name>
<evidence type="ECO:0008006" key="2">
    <source>
        <dbReference type="Google" id="ProtNLM"/>
    </source>
</evidence>
<dbReference type="PANTHER" id="PTHR12697:SF5">
    <property type="entry name" value="DEOXYHYPUSINE HYDROXYLASE"/>
    <property type="match status" value="1"/>
</dbReference>
<dbReference type="Gene3D" id="1.25.10.10">
    <property type="entry name" value="Leucine-rich Repeat Variant"/>
    <property type="match status" value="1"/>
</dbReference>
<evidence type="ECO:0000313" key="1">
    <source>
        <dbReference type="EMBL" id="KKM75991.1"/>
    </source>
</evidence>
<dbReference type="PANTHER" id="PTHR12697">
    <property type="entry name" value="PBS LYASE HEAT-LIKE PROTEIN"/>
    <property type="match status" value="1"/>
</dbReference>